<dbReference type="Proteomes" id="UP000646946">
    <property type="component" value="Unassembled WGS sequence"/>
</dbReference>
<dbReference type="InterPro" id="IPR020568">
    <property type="entry name" value="Ribosomal_Su5_D2-typ_SF"/>
</dbReference>
<name>A0A832UVM7_9ARCH</name>
<evidence type="ECO:0000256" key="1">
    <source>
        <dbReference type="ARBA" id="ARBA00005251"/>
    </source>
</evidence>
<dbReference type="GO" id="GO:0006412">
    <property type="term" value="P:translation"/>
    <property type="evidence" value="ECO:0007669"/>
    <property type="project" value="InterPro"/>
</dbReference>
<keyword evidence="3 4" id="KW-0687">Ribonucleoprotein</keyword>
<protein>
    <recommendedName>
        <fullName evidence="5">30S ribosomal protein S9</fullName>
    </recommendedName>
</protein>
<accession>A0A832UVM7</accession>
<evidence type="ECO:0000313" key="7">
    <source>
        <dbReference type="EMBL" id="HIK00550.1"/>
    </source>
</evidence>
<dbReference type="InterPro" id="IPR014721">
    <property type="entry name" value="Ribsml_uS5_D2-typ_fold_subgr"/>
</dbReference>
<dbReference type="GO" id="GO:0000462">
    <property type="term" value="P:maturation of SSU-rRNA from tricistronic rRNA transcript (SSU-rRNA, 5.8S rRNA, LSU-rRNA)"/>
    <property type="evidence" value="ECO:0007669"/>
    <property type="project" value="TreeGrafter"/>
</dbReference>
<dbReference type="PANTHER" id="PTHR21569:SF16">
    <property type="entry name" value="RIBOSOMAL PROTEIN S16"/>
    <property type="match status" value="1"/>
</dbReference>
<feature type="region of interest" description="Disordered" evidence="6">
    <location>
        <begin position="120"/>
        <end position="143"/>
    </location>
</feature>
<keyword evidence="8" id="KW-1185">Reference proteome</keyword>
<dbReference type="NCBIfam" id="NF001749">
    <property type="entry name" value="PRK00474.1"/>
    <property type="match status" value="1"/>
</dbReference>
<organism evidence="7 8">
    <name type="scientific">Candidatus Naiadarchaeum limnaeum</name>
    <dbReference type="NCBI Taxonomy" id="2756139"/>
    <lineage>
        <taxon>Archaea</taxon>
        <taxon>Candidatus Undinarchaeota</taxon>
        <taxon>Candidatus Undinarchaeia</taxon>
        <taxon>Candidatus Naiadarchaeales</taxon>
        <taxon>Candidatus Naiadarchaeaceae</taxon>
        <taxon>Candidatus Naiadarchaeum</taxon>
    </lineage>
</organism>
<evidence type="ECO:0000256" key="5">
    <source>
        <dbReference type="RuleBase" id="RU003817"/>
    </source>
</evidence>
<evidence type="ECO:0000256" key="4">
    <source>
        <dbReference type="RuleBase" id="RU003815"/>
    </source>
</evidence>
<reference evidence="7 8" key="1">
    <citation type="journal article" name="Nat. Commun.">
        <title>Undinarchaeota illuminate DPANN phylogeny and the impact of gene transfer on archaeal evolution.</title>
        <authorList>
            <person name="Dombrowski N."/>
            <person name="Williams T.A."/>
            <person name="Sun J."/>
            <person name="Woodcroft B.J."/>
            <person name="Lee J.H."/>
            <person name="Minh B.Q."/>
            <person name="Rinke C."/>
            <person name="Spang A."/>
        </authorList>
    </citation>
    <scope>NUCLEOTIDE SEQUENCE [LARGE SCALE GENOMIC DNA]</scope>
    <source>
        <strain evidence="7">MAG_bin1129</strain>
    </source>
</reference>
<evidence type="ECO:0000313" key="8">
    <source>
        <dbReference type="Proteomes" id="UP000646946"/>
    </source>
</evidence>
<dbReference type="GO" id="GO:0003735">
    <property type="term" value="F:structural constituent of ribosome"/>
    <property type="evidence" value="ECO:0007669"/>
    <property type="project" value="InterPro"/>
</dbReference>
<evidence type="ECO:0000256" key="3">
    <source>
        <dbReference type="ARBA" id="ARBA00023274"/>
    </source>
</evidence>
<proteinExistence type="inferred from homology"/>
<comment type="similarity">
    <text evidence="1 4">Belongs to the universal ribosomal protein uS9 family.</text>
</comment>
<evidence type="ECO:0000256" key="6">
    <source>
        <dbReference type="SAM" id="MobiDB-lite"/>
    </source>
</evidence>
<dbReference type="GO" id="GO:0003723">
    <property type="term" value="F:RNA binding"/>
    <property type="evidence" value="ECO:0007669"/>
    <property type="project" value="TreeGrafter"/>
</dbReference>
<dbReference type="InterPro" id="IPR000754">
    <property type="entry name" value="Ribosomal_uS9"/>
</dbReference>
<dbReference type="EMBL" id="DVAB01000027">
    <property type="protein sequence ID" value="HIK00550.1"/>
    <property type="molecule type" value="Genomic_DNA"/>
</dbReference>
<sequence>MTAQTKQKTPKEKIVVVVGKKKKALARARVRAGKGSIRINSVPLSQWGSYYERTIVSEPLLLVQDSIRDLDIDVWTEGGGKVGQAAAVRVAIARGIVDFLRNSEVRKALISYDDKILSGDARQREPNKPNRSAPRAVRQKSYR</sequence>
<dbReference type="AlphaFoldDB" id="A0A832UVM7"/>
<evidence type="ECO:0000256" key="2">
    <source>
        <dbReference type="ARBA" id="ARBA00022980"/>
    </source>
</evidence>
<dbReference type="PROSITE" id="PS00360">
    <property type="entry name" value="RIBOSOMAL_S9"/>
    <property type="match status" value="1"/>
</dbReference>
<dbReference type="Pfam" id="PF00380">
    <property type="entry name" value="Ribosomal_S9"/>
    <property type="match status" value="1"/>
</dbReference>
<dbReference type="PANTHER" id="PTHR21569">
    <property type="entry name" value="RIBOSOMAL PROTEIN S9"/>
    <property type="match status" value="1"/>
</dbReference>
<dbReference type="Gene3D" id="3.30.230.10">
    <property type="match status" value="1"/>
</dbReference>
<dbReference type="SUPFAM" id="SSF54211">
    <property type="entry name" value="Ribosomal protein S5 domain 2-like"/>
    <property type="match status" value="1"/>
</dbReference>
<dbReference type="GO" id="GO:0022627">
    <property type="term" value="C:cytosolic small ribosomal subunit"/>
    <property type="evidence" value="ECO:0007669"/>
    <property type="project" value="TreeGrafter"/>
</dbReference>
<dbReference type="InterPro" id="IPR020574">
    <property type="entry name" value="Ribosomal_uS9_CS"/>
</dbReference>
<gene>
    <name evidence="7" type="ORF">H1016_03350</name>
</gene>
<comment type="caution">
    <text evidence="7">The sequence shown here is derived from an EMBL/GenBank/DDBJ whole genome shotgun (WGS) entry which is preliminary data.</text>
</comment>
<keyword evidence="2 4" id="KW-0689">Ribosomal protein</keyword>